<accession>A0AAV5RDN1</accession>
<evidence type="ECO:0000256" key="9">
    <source>
        <dbReference type="ARBA" id="ARBA00023242"/>
    </source>
</evidence>
<gene>
    <name evidence="11" type="ORF">DASB73_000450</name>
</gene>
<comment type="similarity">
    <text evidence="2">Belongs to the RRN7/TAF1B family.</text>
</comment>
<keyword evidence="9" id="KW-0539">Nucleus</keyword>
<evidence type="ECO:0000256" key="4">
    <source>
        <dbReference type="ARBA" id="ARBA00022771"/>
    </source>
</evidence>
<keyword evidence="6" id="KW-0805">Transcription regulation</keyword>
<keyword evidence="8" id="KW-0804">Transcription</keyword>
<dbReference type="EMBL" id="BTGC01000001">
    <property type="protein sequence ID" value="GMM49087.1"/>
    <property type="molecule type" value="Genomic_DNA"/>
</dbReference>
<dbReference type="InterPro" id="IPR048538">
    <property type="entry name" value="Rrn7_cyclin_C"/>
</dbReference>
<organism evidence="11 12">
    <name type="scientific">Starmerella bacillaris</name>
    <name type="common">Yeast</name>
    <name type="synonym">Candida zemplinina</name>
    <dbReference type="NCBI Taxonomy" id="1247836"/>
    <lineage>
        <taxon>Eukaryota</taxon>
        <taxon>Fungi</taxon>
        <taxon>Dikarya</taxon>
        <taxon>Ascomycota</taxon>
        <taxon>Saccharomycotina</taxon>
        <taxon>Dipodascomycetes</taxon>
        <taxon>Dipodascales</taxon>
        <taxon>Trichomonascaceae</taxon>
        <taxon>Starmerella</taxon>
    </lineage>
</organism>
<evidence type="ECO:0000256" key="2">
    <source>
        <dbReference type="ARBA" id="ARBA00006899"/>
    </source>
</evidence>
<dbReference type="GO" id="GO:0001164">
    <property type="term" value="F:RNA polymerase I core promoter sequence-specific DNA binding"/>
    <property type="evidence" value="ECO:0007669"/>
    <property type="project" value="InterPro"/>
</dbReference>
<keyword evidence="7" id="KW-0238">DNA-binding</keyword>
<dbReference type="InterPro" id="IPR033599">
    <property type="entry name" value="TAF1B/Rrn7"/>
</dbReference>
<dbReference type="Proteomes" id="UP001362899">
    <property type="component" value="Unassembled WGS sequence"/>
</dbReference>
<dbReference type="GO" id="GO:0070860">
    <property type="term" value="C:RNA polymerase I core factor complex"/>
    <property type="evidence" value="ECO:0007669"/>
    <property type="project" value="InterPro"/>
</dbReference>
<keyword evidence="5" id="KW-0862">Zinc</keyword>
<evidence type="ECO:0000256" key="7">
    <source>
        <dbReference type="ARBA" id="ARBA00023125"/>
    </source>
</evidence>
<dbReference type="PANTHER" id="PTHR31576:SF2">
    <property type="entry name" value="TATA BOX-BINDING PROTEIN-ASSOCIATED FACTOR RNA POLYMERASE I SUBUNIT B"/>
    <property type="match status" value="1"/>
</dbReference>
<evidence type="ECO:0000256" key="1">
    <source>
        <dbReference type="ARBA" id="ARBA00004604"/>
    </source>
</evidence>
<dbReference type="AlphaFoldDB" id="A0AAV5RDN1"/>
<evidence type="ECO:0000313" key="11">
    <source>
        <dbReference type="EMBL" id="GMM49087.1"/>
    </source>
</evidence>
<protein>
    <submittedName>
        <fullName evidence="11">Rrn7 protein</fullName>
    </submittedName>
</protein>
<dbReference type="Pfam" id="PF20645">
    <property type="entry name" value="Rrn7_cyclin_C"/>
    <property type="match status" value="1"/>
</dbReference>
<reference evidence="11 12" key="1">
    <citation type="journal article" date="2023" name="Elife">
        <title>Identification of key yeast species and microbe-microbe interactions impacting larval growth of Drosophila in the wild.</title>
        <authorList>
            <person name="Mure A."/>
            <person name="Sugiura Y."/>
            <person name="Maeda R."/>
            <person name="Honda K."/>
            <person name="Sakurai N."/>
            <person name="Takahashi Y."/>
            <person name="Watada M."/>
            <person name="Katoh T."/>
            <person name="Gotoh A."/>
            <person name="Gotoh Y."/>
            <person name="Taniguchi I."/>
            <person name="Nakamura K."/>
            <person name="Hayashi T."/>
            <person name="Katayama T."/>
            <person name="Uemura T."/>
            <person name="Hattori Y."/>
        </authorList>
    </citation>
    <scope>NUCLEOTIDE SEQUENCE [LARGE SCALE GENOMIC DNA]</scope>
    <source>
        <strain evidence="11 12">SB-73</strain>
    </source>
</reference>
<evidence type="ECO:0000256" key="5">
    <source>
        <dbReference type="ARBA" id="ARBA00022833"/>
    </source>
</evidence>
<keyword evidence="3" id="KW-0479">Metal-binding</keyword>
<proteinExistence type="inferred from homology"/>
<dbReference type="GO" id="GO:0042790">
    <property type="term" value="P:nucleolar large rRNA transcription by RNA polymerase I"/>
    <property type="evidence" value="ECO:0007669"/>
    <property type="project" value="TreeGrafter"/>
</dbReference>
<keyword evidence="4" id="KW-0863">Zinc-finger</keyword>
<evidence type="ECO:0000313" key="12">
    <source>
        <dbReference type="Proteomes" id="UP001362899"/>
    </source>
</evidence>
<comment type="caution">
    <text evidence="11">The sequence shown here is derived from an EMBL/GenBank/DDBJ whole genome shotgun (WGS) entry which is preliminary data.</text>
</comment>
<name>A0AAV5RDN1_STABA</name>
<sequence>MDWIKGSRCGIDNCSSFFYQILRGQRVCQNGHVHYGLETTADDDEFANAGRKITRPRNRIARKKVERDDIRLQGKEARMLSLEIFQEVYKLQVAYVQQKANLPDNFNIVARELWLMYINLSDFTANIPKFSISLLDLTVLVYFSSRLIEAPLLLLDFNLMLKDNFPYFGVESFIDPAKWKLVPIEAKRYFVAGRLPSEGRLIDRAKRMRKLFFQNYKIKFPKQEPNLVFYKLSRMLMAPPQIYTGAKKILWLLQKMPVRTSLQKNIETEEEAPYVSIFMISMKLHYNLDGINRKIPSNRQGEQFNWFVWRDFMNKMWILRPFFPHADERLAMYWDDDEMSSYIRWYSKMFTYPARNKRLLSIFPPVQEEDNSSKILKSTASSQVIQNSQEVQLKNSLNSSQYFLFQARSQADSILTQNFEPIEQYAEHIPDTLAINELTTILHATTHPEKGGKLRLGEQYQFFAFRRDTAEELPEFVACLYKVVGYFMALSEHDVRRMMKVYERYVRHLNLVADKTFKLDKNTD</sequence>
<evidence type="ECO:0000256" key="3">
    <source>
        <dbReference type="ARBA" id="ARBA00022723"/>
    </source>
</evidence>
<evidence type="ECO:0000259" key="10">
    <source>
        <dbReference type="Pfam" id="PF20645"/>
    </source>
</evidence>
<evidence type="ECO:0000256" key="8">
    <source>
        <dbReference type="ARBA" id="ARBA00023163"/>
    </source>
</evidence>
<keyword evidence="12" id="KW-1185">Reference proteome</keyword>
<dbReference type="GO" id="GO:0008270">
    <property type="term" value="F:zinc ion binding"/>
    <property type="evidence" value="ECO:0007669"/>
    <property type="project" value="UniProtKB-KW"/>
</dbReference>
<dbReference type="PANTHER" id="PTHR31576">
    <property type="entry name" value="TATA BOX-BINDING PROTEIN-ASSOCIATED FACTOR RNA POLYMERASE I SUBUNIT B"/>
    <property type="match status" value="1"/>
</dbReference>
<feature type="domain" description="Rrn7/TAF1B C-terminal cyclin" evidence="10">
    <location>
        <begin position="195"/>
        <end position="350"/>
    </location>
</feature>
<evidence type="ECO:0000256" key="6">
    <source>
        <dbReference type="ARBA" id="ARBA00023015"/>
    </source>
</evidence>
<comment type="subcellular location">
    <subcellularLocation>
        <location evidence="1">Nucleus</location>
        <location evidence="1">Nucleolus</location>
    </subcellularLocation>
</comment>